<dbReference type="EMBL" id="JACHOV010000002">
    <property type="protein sequence ID" value="MBB4640313.1"/>
    <property type="molecule type" value="Genomic_DNA"/>
</dbReference>
<gene>
    <name evidence="2" type="ORF">HNQ99_000601</name>
</gene>
<protein>
    <recommendedName>
        <fullName evidence="4">DUF3108 domain-containing protein</fullName>
    </recommendedName>
</protein>
<dbReference type="RefSeq" id="WP_184474167.1">
    <property type="nucleotide sequence ID" value="NZ_JACHOV010000002.1"/>
</dbReference>
<dbReference type="AlphaFoldDB" id="A0A840HR12"/>
<organism evidence="2 3">
    <name type="scientific">Rhizorhapis suberifaciens</name>
    <name type="common">corky root of lettuce</name>
    <dbReference type="NCBI Taxonomy" id="13656"/>
    <lineage>
        <taxon>Bacteria</taxon>
        <taxon>Pseudomonadati</taxon>
        <taxon>Pseudomonadota</taxon>
        <taxon>Alphaproteobacteria</taxon>
        <taxon>Sphingomonadales</taxon>
        <taxon>Sphingomonadaceae</taxon>
        <taxon>Rhizorhapis</taxon>
    </lineage>
</organism>
<keyword evidence="1" id="KW-0732">Signal</keyword>
<name>A0A840HR12_9SPHN</name>
<feature type="signal peptide" evidence="1">
    <location>
        <begin position="1"/>
        <end position="20"/>
    </location>
</feature>
<evidence type="ECO:0000256" key="1">
    <source>
        <dbReference type="SAM" id="SignalP"/>
    </source>
</evidence>
<evidence type="ECO:0000313" key="2">
    <source>
        <dbReference type="EMBL" id="MBB4640313.1"/>
    </source>
</evidence>
<dbReference type="Proteomes" id="UP000575068">
    <property type="component" value="Unassembled WGS sequence"/>
</dbReference>
<proteinExistence type="predicted"/>
<evidence type="ECO:0000313" key="3">
    <source>
        <dbReference type="Proteomes" id="UP000575068"/>
    </source>
</evidence>
<feature type="chain" id="PRO_5032934428" description="DUF3108 domain-containing protein" evidence="1">
    <location>
        <begin position="21"/>
        <end position="213"/>
    </location>
</feature>
<evidence type="ECO:0008006" key="4">
    <source>
        <dbReference type="Google" id="ProtNLM"/>
    </source>
</evidence>
<accession>A0A840HR12</accession>
<keyword evidence="3" id="KW-1185">Reference proteome</keyword>
<sequence>MIARRVLLAFALLAAPPLHAAPGPKEAGRYRLTGVQDAASELELTGDGHFRYYLIYGALDEMAEGVWRREGKRILLTTQPAPVPPKFILKSAATGAEGELSVAVTGPDGQGIAGVDVQLHFDDQTVVNGYTQEEGWRSDIPKGRKPTLVTLSIPMFGVRSPDFSVPADAYALQFLLEPNDMGTPDFRDLPLEQGQDGVEMLRDGARLRYERVK</sequence>
<comment type="caution">
    <text evidence="2">The sequence shown here is derived from an EMBL/GenBank/DDBJ whole genome shotgun (WGS) entry which is preliminary data.</text>
</comment>
<reference evidence="2 3" key="1">
    <citation type="submission" date="2020-08" db="EMBL/GenBank/DDBJ databases">
        <title>Genomic Encyclopedia of Type Strains, Phase IV (KMG-IV): sequencing the most valuable type-strain genomes for metagenomic binning, comparative biology and taxonomic classification.</title>
        <authorList>
            <person name="Goeker M."/>
        </authorList>
    </citation>
    <scope>NUCLEOTIDE SEQUENCE [LARGE SCALE GENOMIC DNA]</scope>
    <source>
        <strain evidence="2 3">DSM 7465</strain>
    </source>
</reference>